<dbReference type="Gene3D" id="3.10.129.10">
    <property type="entry name" value="Hotdog Thioesterase"/>
    <property type="match status" value="1"/>
</dbReference>
<protein>
    <recommendedName>
        <fullName evidence="17">Acyl-coenzyme A thioesterase THEM4</fullName>
        <ecNumber evidence="16">3.1.2.2</ecNumber>
    </recommendedName>
    <alternativeName>
        <fullName evidence="18">Thioesterase superfamily member 4</fullName>
    </alternativeName>
</protein>
<evidence type="ECO:0000256" key="12">
    <source>
        <dbReference type="ARBA" id="ARBA00023273"/>
    </source>
</evidence>
<keyword evidence="11" id="KW-0472">Membrane</keyword>
<evidence type="ECO:0000256" key="10">
    <source>
        <dbReference type="ARBA" id="ARBA00023098"/>
    </source>
</evidence>
<comment type="similarity">
    <text evidence="15">Belongs to the THEM4/THEM5 thioesterase family.</text>
</comment>
<dbReference type="SUPFAM" id="SSF54637">
    <property type="entry name" value="Thioesterase/thiol ester dehydrase-isomerase"/>
    <property type="match status" value="1"/>
</dbReference>
<evidence type="ECO:0000256" key="16">
    <source>
        <dbReference type="ARBA" id="ARBA00038848"/>
    </source>
</evidence>
<dbReference type="InterPro" id="IPR006683">
    <property type="entry name" value="Thioestr_dom"/>
</dbReference>
<keyword evidence="8" id="KW-0276">Fatty acid metabolism</keyword>
<proteinExistence type="inferred from homology"/>
<evidence type="ECO:0000256" key="4">
    <source>
        <dbReference type="ARBA" id="ARBA00022475"/>
    </source>
</evidence>
<evidence type="ECO:0000256" key="19">
    <source>
        <dbReference type="ARBA" id="ARBA00047588"/>
    </source>
</evidence>
<reference evidence="26" key="1">
    <citation type="submission" date="2019-06" db="EMBL/GenBank/DDBJ databases">
        <title>Gordonia isolated from sludge of a wastewater treatment plant.</title>
        <authorList>
            <person name="Tamura T."/>
            <person name="Aoyama K."/>
            <person name="Kang Y."/>
            <person name="Saito S."/>
            <person name="Akiyama N."/>
            <person name="Yazawa K."/>
            <person name="Gonoi T."/>
            <person name="Mikami Y."/>
        </authorList>
    </citation>
    <scope>NUCLEOTIDE SEQUENCE [LARGE SCALE GENOMIC DNA]</scope>
    <source>
        <strain evidence="26">NBRC 107697</strain>
    </source>
</reference>
<evidence type="ECO:0000256" key="7">
    <source>
        <dbReference type="ARBA" id="ARBA00022801"/>
    </source>
</evidence>
<evidence type="ECO:0000313" key="26">
    <source>
        <dbReference type="Proteomes" id="UP000444980"/>
    </source>
</evidence>
<keyword evidence="6" id="KW-0053">Apoptosis</keyword>
<evidence type="ECO:0000256" key="5">
    <source>
        <dbReference type="ARBA" id="ARBA00022490"/>
    </source>
</evidence>
<dbReference type="GO" id="GO:0006631">
    <property type="term" value="P:fatty acid metabolic process"/>
    <property type="evidence" value="ECO:0007669"/>
    <property type="project" value="UniProtKB-KW"/>
</dbReference>
<evidence type="ECO:0000256" key="1">
    <source>
        <dbReference type="ARBA" id="ARBA00004170"/>
    </source>
</evidence>
<organism evidence="25 26">
    <name type="scientific">Gordonia crocea</name>
    <dbReference type="NCBI Taxonomy" id="589162"/>
    <lineage>
        <taxon>Bacteria</taxon>
        <taxon>Bacillati</taxon>
        <taxon>Actinomycetota</taxon>
        <taxon>Actinomycetes</taxon>
        <taxon>Mycobacteriales</taxon>
        <taxon>Gordoniaceae</taxon>
        <taxon>Gordonia</taxon>
    </lineage>
</organism>
<keyword evidence="7" id="KW-0378">Hydrolase</keyword>
<dbReference type="CDD" id="cd03443">
    <property type="entry name" value="PaaI_thioesterase"/>
    <property type="match status" value="1"/>
</dbReference>
<dbReference type="EMBL" id="BJOU01000001">
    <property type="protein sequence ID" value="GED98097.1"/>
    <property type="molecule type" value="Genomic_DNA"/>
</dbReference>
<dbReference type="InterPro" id="IPR052365">
    <property type="entry name" value="THEM4/THEM5_acyl-CoA_thioest"/>
</dbReference>
<comment type="subcellular location">
    <subcellularLocation>
        <location evidence="3">Cell projection</location>
        <location evidence="3">Ruffle membrane</location>
    </subcellularLocation>
    <subcellularLocation>
        <location evidence="2">Cytoplasm</location>
    </subcellularLocation>
    <subcellularLocation>
        <location evidence="1">Membrane</location>
        <topology evidence="1">Peripheral membrane protein</topology>
    </subcellularLocation>
</comment>
<keyword evidence="9" id="KW-0809">Transit peptide</keyword>
<evidence type="ECO:0000256" key="23">
    <source>
        <dbReference type="ARBA" id="ARBA00048180"/>
    </source>
</evidence>
<dbReference type="InterPro" id="IPR029069">
    <property type="entry name" value="HotDog_dom_sf"/>
</dbReference>
<evidence type="ECO:0000313" key="25">
    <source>
        <dbReference type="EMBL" id="GED98097.1"/>
    </source>
</evidence>
<evidence type="ECO:0000256" key="17">
    <source>
        <dbReference type="ARBA" id="ARBA00040123"/>
    </source>
</evidence>
<evidence type="ECO:0000256" key="18">
    <source>
        <dbReference type="ARBA" id="ARBA00043210"/>
    </source>
</evidence>
<sequence>MSLIGDFGVDPMTPEQFDAEAALFGPLTDSVRTLMEATLMSEAEADDVARARALVDEAAALLNTRRGGIALGTRWGTDGIRRSWGNAVMGLRNPVAPPLEFTHDDDGPSWAEAELGGLYEGPPGLVHGGVVALLLDQALGSAAFYAGSPGMTGTLTVRYRQGTKLGPVRVEAALDRVEGVKSFVVGTVITPDGVCAEAEGIFILPREVRHLAGELAQSFHPGEG</sequence>
<evidence type="ECO:0000256" key="22">
    <source>
        <dbReference type="ARBA" id="ARBA00048074"/>
    </source>
</evidence>
<evidence type="ECO:0000256" key="6">
    <source>
        <dbReference type="ARBA" id="ARBA00022703"/>
    </source>
</evidence>
<keyword evidence="12" id="KW-0966">Cell projection</keyword>
<accession>A0A7I9UY18</accession>
<evidence type="ECO:0000256" key="2">
    <source>
        <dbReference type="ARBA" id="ARBA00004496"/>
    </source>
</evidence>
<comment type="caution">
    <text evidence="25">The sequence shown here is derived from an EMBL/GenBank/DDBJ whole genome shotgun (WGS) entry which is preliminary data.</text>
</comment>
<keyword evidence="10" id="KW-0443">Lipid metabolism</keyword>
<dbReference type="GO" id="GO:0016787">
    <property type="term" value="F:hydrolase activity"/>
    <property type="evidence" value="ECO:0007669"/>
    <property type="project" value="UniProtKB-KW"/>
</dbReference>
<comment type="catalytic activity">
    <reaction evidence="22">
        <text>dodecanoyl-CoA + H2O = dodecanoate + CoA + H(+)</text>
        <dbReference type="Rhea" id="RHEA:30135"/>
        <dbReference type="ChEBI" id="CHEBI:15377"/>
        <dbReference type="ChEBI" id="CHEBI:15378"/>
        <dbReference type="ChEBI" id="CHEBI:18262"/>
        <dbReference type="ChEBI" id="CHEBI:57287"/>
        <dbReference type="ChEBI" id="CHEBI:57375"/>
    </reaction>
    <physiologicalReaction direction="left-to-right" evidence="22">
        <dbReference type="Rhea" id="RHEA:30136"/>
    </physiologicalReaction>
</comment>
<evidence type="ECO:0000259" key="24">
    <source>
        <dbReference type="Pfam" id="PF03061"/>
    </source>
</evidence>
<evidence type="ECO:0000256" key="8">
    <source>
        <dbReference type="ARBA" id="ARBA00022832"/>
    </source>
</evidence>
<comment type="catalytic activity">
    <reaction evidence="14">
        <text>(9Z)-octadecenoyl-CoA + H2O = (9Z)-octadecenoate + CoA + H(+)</text>
        <dbReference type="Rhea" id="RHEA:40139"/>
        <dbReference type="ChEBI" id="CHEBI:15377"/>
        <dbReference type="ChEBI" id="CHEBI:15378"/>
        <dbReference type="ChEBI" id="CHEBI:30823"/>
        <dbReference type="ChEBI" id="CHEBI:57287"/>
        <dbReference type="ChEBI" id="CHEBI:57387"/>
    </reaction>
    <physiologicalReaction direction="left-to-right" evidence="14">
        <dbReference type="Rhea" id="RHEA:40140"/>
    </physiologicalReaction>
</comment>
<dbReference type="Proteomes" id="UP000444980">
    <property type="component" value="Unassembled WGS sequence"/>
</dbReference>
<evidence type="ECO:0000256" key="13">
    <source>
        <dbReference type="ARBA" id="ARBA00035852"/>
    </source>
</evidence>
<gene>
    <name evidence="25" type="ORF">nbrc107697_21360</name>
</gene>
<dbReference type="PANTHER" id="PTHR12418:SF19">
    <property type="entry name" value="ACYL-COENZYME A THIOESTERASE THEM4"/>
    <property type="match status" value="1"/>
</dbReference>
<dbReference type="GO" id="GO:0016020">
    <property type="term" value="C:membrane"/>
    <property type="evidence" value="ECO:0007669"/>
    <property type="project" value="UniProtKB-SubCell"/>
</dbReference>
<comment type="catalytic activity">
    <reaction evidence="19">
        <text>octanoyl-CoA + H2O = octanoate + CoA + H(+)</text>
        <dbReference type="Rhea" id="RHEA:30143"/>
        <dbReference type="ChEBI" id="CHEBI:15377"/>
        <dbReference type="ChEBI" id="CHEBI:15378"/>
        <dbReference type="ChEBI" id="CHEBI:25646"/>
        <dbReference type="ChEBI" id="CHEBI:57287"/>
        <dbReference type="ChEBI" id="CHEBI:57386"/>
    </reaction>
    <physiologicalReaction direction="left-to-right" evidence="19">
        <dbReference type="Rhea" id="RHEA:30144"/>
    </physiologicalReaction>
</comment>
<comment type="catalytic activity">
    <reaction evidence="23">
        <text>tetradecanoyl-CoA + H2O = tetradecanoate + CoA + H(+)</text>
        <dbReference type="Rhea" id="RHEA:40119"/>
        <dbReference type="ChEBI" id="CHEBI:15377"/>
        <dbReference type="ChEBI" id="CHEBI:15378"/>
        <dbReference type="ChEBI" id="CHEBI:30807"/>
        <dbReference type="ChEBI" id="CHEBI:57287"/>
        <dbReference type="ChEBI" id="CHEBI:57385"/>
    </reaction>
    <physiologicalReaction direction="left-to-right" evidence="23">
        <dbReference type="Rhea" id="RHEA:40120"/>
    </physiologicalReaction>
</comment>
<evidence type="ECO:0000256" key="15">
    <source>
        <dbReference type="ARBA" id="ARBA00038456"/>
    </source>
</evidence>
<keyword evidence="4" id="KW-1003">Cell membrane</keyword>
<comment type="catalytic activity">
    <reaction evidence="13">
        <text>(5Z,8Z,11Z,14Z)-eicosatetraenoyl-CoA + H2O = (5Z,8Z,11Z,14Z)-eicosatetraenoate + CoA + H(+)</text>
        <dbReference type="Rhea" id="RHEA:40151"/>
        <dbReference type="ChEBI" id="CHEBI:15377"/>
        <dbReference type="ChEBI" id="CHEBI:15378"/>
        <dbReference type="ChEBI" id="CHEBI:32395"/>
        <dbReference type="ChEBI" id="CHEBI:57287"/>
        <dbReference type="ChEBI" id="CHEBI:57368"/>
    </reaction>
    <physiologicalReaction direction="left-to-right" evidence="13">
        <dbReference type="Rhea" id="RHEA:40152"/>
    </physiologicalReaction>
</comment>
<dbReference type="Pfam" id="PF03061">
    <property type="entry name" value="4HBT"/>
    <property type="match status" value="1"/>
</dbReference>
<dbReference type="EC" id="3.1.2.2" evidence="16"/>
<dbReference type="PANTHER" id="PTHR12418">
    <property type="entry name" value="ACYL-COENZYME A THIOESTERASE THEM4"/>
    <property type="match status" value="1"/>
</dbReference>
<dbReference type="OrthoDB" id="5242242at2"/>
<keyword evidence="5" id="KW-0963">Cytoplasm</keyword>
<evidence type="ECO:0000256" key="21">
    <source>
        <dbReference type="ARBA" id="ARBA00047969"/>
    </source>
</evidence>
<evidence type="ECO:0000256" key="11">
    <source>
        <dbReference type="ARBA" id="ARBA00023136"/>
    </source>
</evidence>
<evidence type="ECO:0000256" key="20">
    <source>
        <dbReference type="ARBA" id="ARBA00047734"/>
    </source>
</evidence>
<dbReference type="AlphaFoldDB" id="A0A7I9UY18"/>
<evidence type="ECO:0000256" key="9">
    <source>
        <dbReference type="ARBA" id="ARBA00022946"/>
    </source>
</evidence>
<name>A0A7I9UY18_9ACTN</name>
<comment type="catalytic activity">
    <reaction evidence="21">
        <text>decanoyl-CoA + H2O = decanoate + CoA + H(+)</text>
        <dbReference type="Rhea" id="RHEA:40059"/>
        <dbReference type="ChEBI" id="CHEBI:15377"/>
        <dbReference type="ChEBI" id="CHEBI:15378"/>
        <dbReference type="ChEBI" id="CHEBI:27689"/>
        <dbReference type="ChEBI" id="CHEBI:57287"/>
        <dbReference type="ChEBI" id="CHEBI:61430"/>
    </reaction>
    <physiologicalReaction direction="left-to-right" evidence="21">
        <dbReference type="Rhea" id="RHEA:40060"/>
    </physiologicalReaction>
</comment>
<dbReference type="GO" id="GO:0005737">
    <property type="term" value="C:cytoplasm"/>
    <property type="evidence" value="ECO:0007669"/>
    <property type="project" value="UniProtKB-SubCell"/>
</dbReference>
<evidence type="ECO:0000256" key="14">
    <source>
        <dbReference type="ARBA" id="ARBA00037002"/>
    </source>
</evidence>
<feature type="domain" description="Thioesterase" evidence="24">
    <location>
        <begin position="124"/>
        <end position="194"/>
    </location>
</feature>
<evidence type="ECO:0000256" key="3">
    <source>
        <dbReference type="ARBA" id="ARBA00004632"/>
    </source>
</evidence>
<keyword evidence="26" id="KW-1185">Reference proteome</keyword>
<comment type="catalytic activity">
    <reaction evidence="20">
        <text>hexadecanoyl-CoA + H2O = hexadecanoate + CoA + H(+)</text>
        <dbReference type="Rhea" id="RHEA:16645"/>
        <dbReference type="ChEBI" id="CHEBI:7896"/>
        <dbReference type="ChEBI" id="CHEBI:15377"/>
        <dbReference type="ChEBI" id="CHEBI:15378"/>
        <dbReference type="ChEBI" id="CHEBI:57287"/>
        <dbReference type="ChEBI" id="CHEBI:57379"/>
        <dbReference type="EC" id="3.1.2.2"/>
    </reaction>
    <physiologicalReaction direction="left-to-right" evidence="20">
        <dbReference type="Rhea" id="RHEA:16646"/>
    </physiologicalReaction>
</comment>